<evidence type="ECO:0000313" key="2">
    <source>
        <dbReference type="EMBL" id="CAF4798950.1"/>
    </source>
</evidence>
<evidence type="ECO:0000313" key="3">
    <source>
        <dbReference type="Proteomes" id="UP000663848"/>
    </source>
</evidence>
<evidence type="ECO:0000259" key="1">
    <source>
        <dbReference type="Pfam" id="PF10551"/>
    </source>
</evidence>
<dbReference type="Proteomes" id="UP000663848">
    <property type="component" value="Unassembled WGS sequence"/>
</dbReference>
<sequence>ISYIFIFIYLKLESTDENISYINSTHDKSQLIFHGARFCIKQKNVNSTLWRCVKSNCSTSISIAKNNTILRKNENHNHLTDSSEIKMLELRHKLKQDAQTTSAPIDRIVEISYSDMITTQTITDSIVKFPTLKILKNTVSGKRGLIFASIDDIKYLAYQKFCIHAFDEGLSTPCVYALLADKSEETYYDLFSTLIKKIIEISNMIKLEYITIDFEVAVKNVFYKHYPHIQVKGCLFHYGKALFRNFTKLNLKTPFQEDESLRNWFRSFAAIALLPETDMEEASQYLRTTKPLLYERQIDSFLEYHDRTYGIQSSFPPKMYNHYRNLNPRTINYLEERHNKWNKRAIKPHNDIYACIDMFKDEQLLVADERQRHEAGAPPPKRRRNTRIAEESLNRLWDKLQKNQISKETFLKGAGLRYFQYLKIE</sequence>
<organism evidence="2 3">
    <name type="scientific">Rotaria socialis</name>
    <dbReference type="NCBI Taxonomy" id="392032"/>
    <lineage>
        <taxon>Eukaryota</taxon>
        <taxon>Metazoa</taxon>
        <taxon>Spiralia</taxon>
        <taxon>Gnathifera</taxon>
        <taxon>Rotifera</taxon>
        <taxon>Eurotatoria</taxon>
        <taxon>Bdelloidea</taxon>
        <taxon>Philodinida</taxon>
        <taxon>Philodinidae</taxon>
        <taxon>Rotaria</taxon>
    </lineage>
</organism>
<name>A0A821P1F6_9BILA</name>
<comment type="caution">
    <text evidence="2">The sequence shown here is derived from an EMBL/GenBank/DDBJ whole genome shotgun (WGS) entry which is preliminary data.</text>
</comment>
<protein>
    <recommendedName>
        <fullName evidence="1">MULE transposase domain-containing protein</fullName>
    </recommendedName>
</protein>
<dbReference type="Gene3D" id="2.20.25.240">
    <property type="match status" value="1"/>
</dbReference>
<dbReference type="InterPro" id="IPR018289">
    <property type="entry name" value="MULE_transposase_dom"/>
</dbReference>
<dbReference type="Pfam" id="PF10551">
    <property type="entry name" value="MULE"/>
    <property type="match status" value="1"/>
</dbReference>
<feature type="domain" description="MULE transposase" evidence="1">
    <location>
        <begin position="169"/>
        <end position="238"/>
    </location>
</feature>
<dbReference type="EMBL" id="CAJOBR010004881">
    <property type="protein sequence ID" value="CAF4798950.1"/>
    <property type="molecule type" value="Genomic_DNA"/>
</dbReference>
<proteinExistence type="predicted"/>
<dbReference type="AlphaFoldDB" id="A0A821P1F6"/>
<feature type="non-terminal residue" evidence="2">
    <location>
        <position position="1"/>
    </location>
</feature>
<accession>A0A821P1F6</accession>
<gene>
    <name evidence="2" type="ORF">QYT958_LOCUS23751</name>
</gene>
<reference evidence="2" key="1">
    <citation type="submission" date="2021-02" db="EMBL/GenBank/DDBJ databases">
        <authorList>
            <person name="Nowell W R."/>
        </authorList>
    </citation>
    <scope>NUCLEOTIDE SEQUENCE</scope>
</reference>